<dbReference type="InterPro" id="IPR010982">
    <property type="entry name" value="Lambda_DNA-bd_dom_sf"/>
</dbReference>
<proteinExistence type="predicted"/>
<dbReference type="InterPro" id="IPR001387">
    <property type="entry name" value="Cro/C1-type_HTH"/>
</dbReference>
<dbReference type="RefSeq" id="WP_184395316.1">
    <property type="nucleotide sequence ID" value="NZ_BAAAJD010000060.1"/>
</dbReference>
<evidence type="ECO:0000259" key="1">
    <source>
        <dbReference type="PROSITE" id="PS50943"/>
    </source>
</evidence>
<sequence>MPEKHGQTARHRRLSAELKRMREEAGLRAVEVAKAMGWNMTKVHRLERGEWKRLKEGDLRALSNLYGVTDPKQQDALVAMAKQASQKGWWARYSDVLGPGAYTSLEATASDLRFYSGMLIPGLLQTRDYAKAVIIGSGVTNLSEVKRRLEARLLRQELLETEKRPGLEAILDEAALRKTVGGRLTMSEQLLHLRLLSDQGKAVIRVLPDSFGAHQAMTGQFAILDFPAADDQPVTFIDSAHNGLFLEEDDEVRSYIEIYDSLRESALTPTESDECLRELAQEFLR</sequence>
<name>A0A7W8VFX8_9ACTN</name>
<accession>A0A7W8VFX8</accession>
<dbReference type="CDD" id="cd00093">
    <property type="entry name" value="HTH_XRE"/>
    <property type="match status" value="1"/>
</dbReference>
<feature type="domain" description="HTH cro/C1-type" evidence="1">
    <location>
        <begin position="18"/>
        <end position="74"/>
    </location>
</feature>
<dbReference type="GO" id="GO:0003677">
    <property type="term" value="F:DNA binding"/>
    <property type="evidence" value="ECO:0007669"/>
    <property type="project" value="InterPro"/>
</dbReference>
<dbReference type="Pfam" id="PF19054">
    <property type="entry name" value="DUF5753"/>
    <property type="match status" value="1"/>
</dbReference>
<protein>
    <submittedName>
        <fullName evidence="2">Transcriptional regulator with XRE-family HTH domain</fullName>
    </submittedName>
</protein>
<evidence type="ECO:0000313" key="3">
    <source>
        <dbReference type="Proteomes" id="UP000572635"/>
    </source>
</evidence>
<dbReference type="SUPFAM" id="SSF47413">
    <property type="entry name" value="lambda repressor-like DNA-binding domains"/>
    <property type="match status" value="1"/>
</dbReference>
<dbReference type="AlphaFoldDB" id="A0A7W8VFX8"/>
<keyword evidence="3" id="KW-1185">Reference proteome</keyword>
<comment type="caution">
    <text evidence="2">The sequence shown here is derived from an EMBL/GenBank/DDBJ whole genome shotgun (WGS) entry which is preliminary data.</text>
</comment>
<dbReference type="Proteomes" id="UP000572635">
    <property type="component" value="Unassembled WGS sequence"/>
</dbReference>
<dbReference type="Pfam" id="PF13560">
    <property type="entry name" value="HTH_31"/>
    <property type="match status" value="1"/>
</dbReference>
<reference evidence="2 3" key="1">
    <citation type="submission" date="2020-08" db="EMBL/GenBank/DDBJ databases">
        <title>Sequencing the genomes of 1000 actinobacteria strains.</title>
        <authorList>
            <person name="Klenk H.-P."/>
        </authorList>
    </citation>
    <scope>NUCLEOTIDE SEQUENCE [LARGE SCALE GENOMIC DNA]</scope>
    <source>
        <strain evidence="2 3">DSM 44551</strain>
    </source>
</reference>
<organism evidence="2 3">
    <name type="scientific">Nocardiopsis composta</name>
    <dbReference type="NCBI Taxonomy" id="157465"/>
    <lineage>
        <taxon>Bacteria</taxon>
        <taxon>Bacillati</taxon>
        <taxon>Actinomycetota</taxon>
        <taxon>Actinomycetes</taxon>
        <taxon>Streptosporangiales</taxon>
        <taxon>Nocardiopsidaceae</taxon>
        <taxon>Nocardiopsis</taxon>
    </lineage>
</organism>
<dbReference type="SMART" id="SM00530">
    <property type="entry name" value="HTH_XRE"/>
    <property type="match status" value="1"/>
</dbReference>
<dbReference type="EMBL" id="JACHDB010000001">
    <property type="protein sequence ID" value="MBB5434588.1"/>
    <property type="molecule type" value="Genomic_DNA"/>
</dbReference>
<dbReference type="Gene3D" id="1.10.260.40">
    <property type="entry name" value="lambda repressor-like DNA-binding domains"/>
    <property type="match status" value="1"/>
</dbReference>
<dbReference type="InterPro" id="IPR043917">
    <property type="entry name" value="DUF5753"/>
</dbReference>
<gene>
    <name evidence="2" type="ORF">HDA36_004672</name>
</gene>
<evidence type="ECO:0000313" key="2">
    <source>
        <dbReference type="EMBL" id="MBB5434588.1"/>
    </source>
</evidence>
<dbReference type="PROSITE" id="PS50943">
    <property type="entry name" value="HTH_CROC1"/>
    <property type="match status" value="1"/>
</dbReference>